<dbReference type="PRINTS" id="PR00080">
    <property type="entry name" value="SDRFAMILY"/>
</dbReference>
<evidence type="ECO:0000313" key="5">
    <source>
        <dbReference type="Proteomes" id="UP000182258"/>
    </source>
</evidence>
<dbReference type="InterPro" id="IPR020904">
    <property type="entry name" value="Sc_DH/Rdtase_CS"/>
</dbReference>
<dbReference type="EMBL" id="FOMB01000024">
    <property type="protein sequence ID" value="SFD15196.1"/>
    <property type="molecule type" value="Genomic_DNA"/>
</dbReference>
<dbReference type="InterPro" id="IPR002347">
    <property type="entry name" value="SDR_fam"/>
</dbReference>
<name>A0A1I1PZ70_9HYPH</name>
<dbReference type="InterPro" id="IPR036291">
    <property type="entry name" value="NAD(P)-bd_dom_sf"/>
</dbReference>
<evidence type="ECO:0000256" key="2">
    <source>
        <dbReference type="RuleBase" id="RU000363"/>
    </source>
</evidence>
<evidence type="ECO:0000256" key="1">
    <source>
        <dbReference type="ARBA" id="ARBA00006484"/>
    </source>
</evidence>
<dbReference type="STRING" id="728005.SAMN04488059_12412"/>
<dbReference type="SUPFAM" id="SSF51735">
    <property type="entry name" value="NAD(P)-binding Rossmann-fold domains"/>
    <property type="match status" value="1"/>
</dbReference>
<dbReference type="GO" id="GO:0032787">
    <property type="term" value="P:monocarboxylic acid metabolic process"/>
    <property type="evidence" value="ECO:0007669"/>
    <property type="project" value="UniProtKB-ARBA"/>
</dbReference>
<dbReference type="SMART" id="SM00822">
    <property type="entry name" value="PKS_KR"/>
    <property type="match status" value="1"/>
</dbReference>
<dbReference type="AlphaFoldDB" id="A0A1I1PZ70"/>
<evidence type="ECO:0000259" key="3">
    <source>
        <dbReference type="SMART" id="SM00822"/>
    </source>
</evidence>
<dbReference type="PANTHER" id="PTHR42879:SF2">
    <property type="entry name" value="3-OXOACYL-[ACYL-CARRIER-PROTEIN] REDUCTASE FABG"/>
    <property type="match status" value="1"/>
</dbReference>
<dbReference type="Gene3D" id="3.40.50.720">
    <property type="entry name" value="NAD(P)-binding Rossmann-like Domain"/>
    <property type="match status" value="1"/>
</dbReference>
<dbReference type="RefSeq" id="WP_244542433.1">
    <property type="nucleotide sequence ID" value="NZ_FOMB01000024.1"/>
</dbReference>
<feature type="domain" description="Ketoreductase" evidence="3">
    <location>
        <begin position="8"/>
        <end position="184"/>
    </location>
</feature>
<sequence>MSRPLGEQTVIITGAGQGLGAAIARRFASAGARLALMDYNAAALAETTLACGASAIGIEVDLSDRVATNMAIAKTFGQLGRVDTLIHNAAILRPTPFADEDFDSFFRVVNVGLQAGFQLARAVWPGMRDNGGGALIFVSSRSGVEGFAEESAYCAAKHALEGLSKSLALEGAPFSITANTITPGMYMRTPMSARNYSEELKQKWVDPALLTPAFVLLAEQRLQPQNGHLLDAWVLSQEGA</sequence>
<dbReference type="InterPro" id="IPR057326">
    <property type="entry name" value="KR_dom"/>
</dbReference>
<comment type="similarity">
    <text evidence="1 2">Belongs to the short-chain dehydrogenases/reductases (SDR) family.</text>
</comment>
<dbReference type="PRINTS" id="PR00081">
    <property type="entry name" value="GDHRDH"/>
</dbReference>
<gene>
    <name evidence="4" type="ORF">SAMN04488059_12412</name>
</gene>
<accession>A0A1I1PZ70</accession>
<organism evidence="4 5">
    <name type="scientific">Devosia psychrophila</name>
    <dbReference type="NCBI Taxonomy" id="728005"/>
    <lineage>
        <taxon>Bacteria</taxon>
        <taxon>Pseudomonadati</taxon>
        <taxon>Pseudomonadota</taxon>
        <taxon>Alphaproteobacteria</taxon>
        <taxon>Hyphomicrobiales</taxon>
        <taxon>Devosiaceae</taxon>
        <taxon>Devosia</taxon>
    </lineage>
</organism>
<dbReference type="Pfam" id="PF00106">
    <property type="entry name" value="adh_short"/>
    <property type="match status" value="1"/>
</dbReference>
<dbReference type="PANTHER" id="PTHR42879">
    <property type="entry name" value="3-OXOACYL-(ACYL-CARRIER-PROTEIN) REDUCTASE"/>
    <property type="match status" value="1"/>
</dbReference>
<dbReference type="CDD" id="cd05233">
    <property type="entry name" value="SDR_c"/>
    <property type="match status" value="1"/>
</dbReference>
<proteinExistence type="inferred from homology"/>
<reference evidence="4 5" key="1">
    <citation type="submission" date="2016-10" db="EMBL/GenBank/DDBJ databases">
        <authorList>
            <person name="de Groot N.N."/>
        </authorList>
    </citation>
    <scope>NUCLEOTIDE SEQUENCE [LARGE SCALE GENOMIC DNA]</scope>
    <source>
        <strain evidence="4 5">CGMCC 1.10210</strain>
    </source>
</reference>
<evidence type="ECO:0000313" key="4">
    <source>
        <dbReference type="EMBL" id="SFD15196.1"/>
    </source>
</evidence>
<dbReference type="PROSITE" id="PS00061">
    <property type="entry name" value="ADH_SHORT"/>
    <property type="match status" value="1"/>
</dbReference>
<dbReference type="Proteomes" id="UP000182258">
    <property type="component" value="Unassembled WGS sequence"/>
</dbReference>
<dbReference type="InterPro" id="IPR050259">
    <property type="entry name" value="SDR"/>
</dbReference>
<protein>
    <submittedName>
        <fullName evidence="4">3-hydroxybutyrate dehydrogenase</fullName>
    </submittedName>
</protein>